<keyword evidence="2" id="KW-1185">Reference proteome</keyword>
<proteinExistence type="predicted"/>
<reference evidence="1 2" key="1">
    <citation type="submission" date="2019-06" db="EMBL/GenBank/DDBJ databases">
        <authorList>
            <person name="Hertel R."/>
        </authorList>
    </citation>
    <scope>NUCLEOTIDE SEQUENCE [LARGE SCALE GENOMIC DNA]</scope>
</reference>
<gene>
    <name evidence="1" type="ORF">Goe8_c01440</name>
</gene>
<accession>A0A516KMV9</accession>
<name>A0A516KMV9_9CAUD</name>
<evidence type="ECO:0000313" key="1">
    <source>
        <dbReference type="EMBL" id="QDP42917.1"/>
    </source>
</evidence>
<dbReference type="EMBL" id="MN043729">
    <property type="protein sequence ID" value="QDP42917.1"/>
    <property type="molecule type" value="Genomic_DNA"/>
</dbReference>
<sequence>MFTEKKINIFDKEKIKIGSFITFCTLTKDYDDGRIIWDNNIPMNGIINVVTETYLEVCTINKTYQIFIHRLFGSPAFDDRAQGDFYNIHGIMPNAIKE</sequence>
<evidence type="ECO:0000313" key="2">
    <source>
        <dbReference type="Proteomes" id="UP000317800"/>
    </source>
</evidence>
<protein>
    <submittedName>
        <fullName evidence="1">Uncharacterized protein</fullName>
    </submittedName>
</protein>
<dbReference type="Proteomes" id="UP000317800">
    <property type="component" value="Segment"/>
</dbReference>
<organism evidence="1 2">
    <name type="scientific">Bacillus phage vB_BmeM-Goe8</name>
    <dbReference type="NCBI Taxonomy" id="2593638"/>
    <lineage>
        <taxon>Viruses</taxon>
        <taxon>Duplodnaviria</taxon>
        <taxon>Heunggongvirae</taxon>
        <taxon>Uroviricota</taxon>
        <taxon>Caudoviricetes</taxon>
        <taxon>Herelleviridae</taxon>
        <taxon>Bastillevirinae</taxon>
        <taxon>Goettingenvirus</taxon>
        <taxon>Goettingenvirus goe8</taxon>
    </lineage>
</organism>